<evidence type="ECO:0000256" key="2">
    <source>
        <dbReference type="ARBA" id="ARBA00022723"/>
    </source>
</evidence>
<dbReference type="InterPro" id="IPR055438">
    <property type="entry name" value="AstE_AspA_cat"/>
</dbReference>
<evidence type="ECO:0000256" key="4">
    <source>
        <dbReference type="ARBA" id="ARBA00022833"/>
    </source>
</evidence>
<protein>
    <submittedName>
        <fullName evidence="6">Succinylglutamate desuccinylase/aspartoacylase family protein</fullName>
    </submittedName>
</protein>
<dbReference type="Pfam" id="PF24827">
    <property type="entry name" value="AstE_AspA_cat"/>
    <property type="match status" value="1"/>
</dbReference>
<proteinExistence type="predicted"/>
<dbReference type="SUPFAM" id="SSF53187">
    <property type="entry name" value="Zn-dependent exopeptidases"/>
    <property type="match status" value="1"/>
</dbReference>
<keyword evidence="7" id="KW-1185">Reference proteome</keyword>
<evidence type="ECO:0000256" key="3">
    <source>
        <dbReference type="ARBA" id="ARBA00022801"/>
    </source>
</evidence>
<reference evidence="6 7" key="1">
    <citation type="submission" date="2023-11" db="EMBL/GenBank/DDBJ databases">
        <title>MicrobeMod: A computational toolkit for identifying prokaryotic methylation and restriction-modification with nanopore sequencing.</title>
        <authorList>
            <person name="Crits-Christoph A."/>
            <person name="Kang S.C."/>
            <person name="Lee H."/>
            <person name="Ostrov N."/>
        </authorList>
    </citation>
    <scope>NUCLEOTIDE SEQUENCE [LARGE SCALE GENOMIC DNA]</scope>
    <source>
        <strain evidence="6 7">ATCC 49870</strain>
    </source>
</reference>
<organism evidence="6 7">
    <name type="scientific">Guyparkeria halophila</name>
    <dbReference type="NCBI Taxonomy" id="47960"/>
    <lineage>
        <taxon>Bacteria</taxon>
        <taxon>Pseudomonadati</taxon>
        <taxon>Pseudomonadota</taxon>
        <taxon>Gammaproteobacteria</taxon>
        <taxon>Chromatiales</taxon>
        <taxon>Thioalkalibacteraceae</taxon>
        <taxon>Guyparkeria</taxon>
    </lineage>
</organism>
<keyword evidence="4" id="KW-0862">Zinc</keyword>
<evidence type="ECO:0000313" key="7">
    <source>
        <dbReference type="Proteomes" id="UP001327459"/>
    </source>
</evidence>
<accession>A0ABZ0YYA6</accession>
<evidence type="ECO:0000256" key="1">
    <source>
        <dbReference type="ARBA" id="ARBA00001947"/>
    </source>
</evidence>
<evidence type="ECO:0000313" key="6">
    <source>
        <dbReference type="EMBL" id="WQH17016.1"/>
    </source>
</evidence>
<dbReference type="InterPro" id="IPR053138">
    <property type="entry name" value="N-alpha-Ac-DABA_deacetylase"/>
</dbReference>
<feature type="domain" description="Succinylglutamate desuccinylase/Aspartoacylase catalytic" evidence="5">
    <location>
        <begin position="45"/>
        <end position="224"/>
    </location>
</feature>
<dbReference type="PANTHER" id="PTHR37326:SF2">
    <property type="entry name" value="SUCCINYLGLUTAMATE DESUCCINYLASE_ASPARTOACYLASE FAMILY PROTEIN"/>
    <property type="match status" value="1"/>
</dbReference>
<dbReference type="EMBL" id="CP140153">
    <property type="protein sequence ID" value="WQH17016.1"/>
    <property type="molecule type" value="Genomic_DNA"/>
</dbReference>
<dbReference type="Proteomes" id="UP001327459">
    <property type="component" value="Chromosome"/>
</dbReference>
<comment type="cofactor">
    <cofactor evidence="1">
        <name>Zn(2+)</name>
        <dbReference type="ChEBI" id="CHEBI:29105"/>
    </cofactor>
</comment>
<sequence length="343" mass="37714">MRQAFEIAGRRIEPGRRALVDLEMPRLSSHTALSMPVHVIHGRRDGPTLFVCAAVHGDELNGVEIIRRVLKTPTLQRLRGTLIAVPVVNAYGLIHESRYLPDRRDLNRSFPGSDEGSLAARLAHLFLEEIVSRCSHGIDLHTGAIHRTNLPQIRGNLDDPETLRLARAFDVPVLLNSSLRDGSLRAAAGELGIPTLLYEAGEALRFDEVSIRAGTQGVLNVMRALNMLAPTRRKTARPEPFVSRRSLWVRAPESGMLGTVVRLGSQVARGETLGYVDDAYSGRRESIVSPSDGVVIGRLERPLVHEGDAVYHIARFKGDVSEVAGKVEDFQANHTDDEDASED</sequence>
<dbReference type="CDD" id="cd06251">
    <property type="entry name" value="M14_ASTE_ASPA-like"/>
    <property type="match status" value="1"/>
</dbReference>
<keyword evidence="3" id="KW-0378">Hydrolase</keyword>
<dbReference type="Gene3D" id="3.40.630.10">
    <property type="entry name" value="Zn peptidases"/>
    <property type="match status" value="1"/>
</dbReference>
<gene>
    <name evidence="6" type="ORF">SR882_03680</name>
</gene>
<keyword evidence="2" id="KW-0479">Metal-binding</keyword>
<dbReference type="PANTHER" id="PTHR37326">
    <property type="entry name" value="BLL3975 PROTEIN"/>
    <property type="match status" value="1"/>
</dbReference>
<dbReference type="InterPro" id="IPR043795">
    <property type="entry name" value="N-alpha-Ac-DABA-like"/>
</dbReference>
<evidence type="ECO:0000259" key="5">
    <source>
        <dbReference type="Pfam" id="PF24827"/>
    </source>
</evidence>
<dbReference type="RefSeq" id="WP_322521999.1">
    <property type="nucleotide sequence ID" value="NZ_CP140153.1"/>
</dbReference>
<dbReference type="PIRSF" id="PIRSF039012">
    <property type="entry name" value="ASP"/>
    <property type="match status" value="1"/>
</dbReference>
<name>A0ABZ0YYA6_9GAMM</name>